<feature type="region of interest" description="Disordered" evidence="1">
    <location>
        <begin position="280"/>
        <end position="300"/>
    </location>
</feature>
<dbReference type="PANTHER" id="PTHR33525">
    <property type="match status" value="1"/>
</dbReference>
<name>A0ABY1ZEG9_9GAMM</name>
<evidence type="ECO:0000313" key="3">
    <source>
        <dbReference type="EMBL" id="TBW47707.1"/>
    </source>
</evidence>
<keyword evidence="4" id="KW-1185">Reference proteome</keyword>
<dbReference type="Pfam" id="PF08668">
    <property type="entry name" value="HDOD"/>
    <property type="match status" value="1"/>
</dbReference>
<evidence type="ECO:0000256" key="1">
    <source>
        <dbReference type="SAM" id="MobiDB-lite"/>
    </source>
</evidence>
<proteinExistence type="predicted"/>
<organism evidence="3 4">
    <name type="scientific">Marinobacter halodurans</name>
    <dbReference type="NCBI Taxonomy" id="2528979"/>
    <lineage>
        <taxon>Bacteria</taxon>
        <taxon>Pseudomonadati</taxon>
        <taxon>Pseudomonadota</taxon>
        <taxon>Gammaproteobacteria</taxon>
        <taxon>Pseudomonadales</taxon>
        <taxon>Marinobacteraceae</taxon>
        <taxon>Marinobacter</taxon>
    </lineage>
</organism>
<dbReference type="Proteomes" id="UP000313645">
    <property type="component" value="Unassembled WGS sequence"/>
</dbReference>
<dbReference type="SUPFAM" id="SSF109604">
    <property type="entry name" value="HD-domain/PDEase-like"/>
    <property type="match status" value="1"/>
</dbReference>
<gene>
    <name evidence="3" type="ORF">EZI54_22295</name>
</gene>
<feature type="domain" description="HDOD" evidence="2">
    <location>
        <begin position="16"/>
        <end position="209"/>
    </location>
</feature>
<dbReference type="EMBL" id="SJDL01000059">
    <property type="protein sequence ID" value="TBW47707.1"/>
    <property type="molecule type" value="Genomic_DNA"/>
</dbReference>
<dbReference type="PROSITE" id="PS51833">
    <property type="entry name" value="HDOD"/>
    <property type="match status" value="1"/>
</dbReference>
<dbReference type="SUPFAM" id="SSF55781">
    <property type="entry name" value="GAF domain-like"/>
    <property type="match status" value="1"/>
</dbReference>
<evidence type="ECO:0000313" key="4">
    <source>
        <dbReference type="Proteomes" id="UP000313645"/>
    </source>
</evidence>
<accession>A0ABY1ZEG9</accession>
<evidence type="ECO:0000259" key="2">
    <source>
        <dbReference type="PROSITE" id="PS51833"/>
    </source>
</evidence>
<dbReference type="Gene3D" id="1.10.3210.10">
    <property type="entry name" value="Hypothetical protein af1432"/>
    <property type="match status" value="1"/>
</dbReference>
<dbReference type="InterPro" id="IPR029016">
    <property type="entry name" value="GAF-like_dom_sf"/>
</dbReference>
<dbReference type="InterPro" id="IPR013976">
    <property type="entry name" value="HDOD"/>
</dbReference>
<dbReference type="PANTHER" id="PTHR33525:SF3">
    <property type="entry name" value="RIBONUCLEASE Y"/>
    <property type="match status" value="1"/>
</dbReference>
<protein>
    <submittedName>
        <fullName evidence="3">HDOD domain-containing protein</fullName>
    </submittedName>
</protein>
<dbReference type="InterPro" id="IPR052340">
    <property type="entry name" value="RNase_Y/CdgJ"/>
</dbReference>
<reference evidence="3 4" key="1">
    <citation type="submission" date="2019-02" db="EMBL/GenBank/DDBJ databases">
        <title>Marinobacter halodurans sp. nov., a marine bacterium isolated from sea tidal flat.</title>
        <authorList>
            <person name="Yoo Y."/>
            <person name="Lee D.W."/>
            <person name="Kim B.S."/>
            <person name="Kim J.-J."/>
        </authorList>
    </citation>
    <scope>NUCLEOTIDE SEQUENCE [LARGE SCALE GENOMIC DNA]</scope>
    <source>
        <strain evidence="3 4">YJ-S3-2</strain>
    </source>
</reference>
<comment type="caution">
    <text evidence="3">The sequence shown here is derived from an EMBL/GenBank/DDBJ whole genome shotgun (WGS) entry which is preliminary data.</text>
</comment>
<dbReference type="Gene3D" id="3.30.450.40">
    <property type="match status" value="1"/>
</dbReference>
<sequence length="459" mass="49788">MHSTRAWVDYLSQVELPVLANTLRRINQLTESNNSTVSELAAVILNDAQLTSQVLRLSNSAFYNHSRVQVSTVSRAITLIGFDAVKSMAISSLLVDTLIQHNPRPYLLKALARALHAAVQARCLLPGNNEQAREEVFIGALLTNIGELAFWSCQTEQAAELAARLPADKPAELQKEILGTTFVEITRGLVENWKLGRFIQDVVSSGRASSPAVALVRESVELAREAEDGWRTPSVDKRLARIAEHIGEQPASVRDQVKLNAAEAEDIAVSFGIPQIRGLMPGSGDHDGDSTPEAPQGDPGLQLSILRDISAALATQPDLNGICQMVVEGIHRAVGLRRVALLMADRSGAELLPRKVLGNGTAAWRDHFMVHRDGADRLRGLLTDRCAIVPAGDQPLLPNCDAWIGTRPALVGPLYAGPRRVGLFYADNGDLQASLSEDQLTAFSHFVQQAQLCITLLAR</sequence>